<feature type="compositionally biased region" description="Basic and acidic residues" evidence="1">
    <location>
        <begin position="1"/>
        <end position="22"/>
    </location>
</feature>
<feature type="compositionally biased region" description="Basic and acidic residues" evidence="1">
    <location>
        <begin position="150"/>
        <end position="162"/>
    </location>
</feature>
<dbReference type="InParanoid" id="C3ZIJ0"/>
<accession>C3ZIJ0</accession>
<sequence length="247" mass="27909">MGEEGKGHVDGTIDDSDRKYEDVDPQGESIFALSSGLIRENGKDLGFRNVPPSLPSRKYEDVDPHGDRIFVPSSRPPHDEPKPRHLANMKVGDSRRSPEKQQSGNVPPPLPARNSRLLDAKAKEKEQVDVSYKSDRDVKDKGIFELGPGPKEHQGEDMDGRNEPPPLPARNSRHFDTGDKEKEEQRRKEEVSGNYEDVDPHGYGIFSLPKKQSSEDVEGENVPPPLQARNSRRFDLENKMKEDRQKE</sequence>
<dbReference type="AlphaFoldDB" id="C3ZIJ0"/>
<feature type="region of interest" description="Disordered" evidence="1">
    <location>
        <begin position="41"/>
        <end position="247"/>
    </location>
</feature>
<feature type="compositionally biased region" description="Basic and acidic residues" evidence="1">
    <location>
        <begin position="116"/>
        <end position="143"/>
    </location>
</feature>
<organism>
    <name type="scientific">Branchiostoma floridae</name>
    <name type="common">Florida lancelet</name>
    <name type="synonym">Amphioxus</name>
    <dbReference type="NCBI Taxonomy" id="7739"/>
    <lineage>
        <taxon>Eukaryota</taxon>
        <taxon>Metazoa</taxon>
        <taxon>Chordata</taxon>
        <taxon>Cephalochordata</taxon>
        <taxon>Leptocardii</taxon>
        <taxon>Amphioxiformes</taxon>
        <taxon>Branchiostomatidae</taxon>
        <taxon>Branchiostoma</taxon>
    </lineage>
</organism>
<feature type="compositionally biased region" description="Basic and acidic residues" evidence="1">
    <location>
        <begin position="57"/>
        <end position="68"/>
    </location>
</feature>
<feature type="compositionally biased region" description="Basic and acidic residues" evidence="1">
    <location>
        <begin position="173"/>
        <end position="191"/>
    </location>
</feature>
<proteinExistence type="predicted"/>
<reference evidence="2" key="1">
    <citation type="journal article" date="2008" name="Nature">
        <title>The amphioxus genome and the evolution of the chordate karyotype.</title>
        <authorList>
            <consortium name="US DOE Joint Genome Institute (JGI-PGF)"/>
            <person name="Putnam N.H."/>
            <person name="Butts T."/>
            <person name="Ferrier D.E.K."/>
            <person name="Furlong R.F."/>
            <person name="Hellsten U."/>
            <person name="Kawashima T."/>
            <person name="Robinson-Rechavi M."/>
            <person name="Shoguchi E."/>
            <person name="Terry A."/>
            <person name="Yu J.-K."/>
            <person name="Benito-Gutierrez E.L."/>
            <person name="Dubchak I."/>
            <person name="Garcia-Fernandez J."/>
            <person name="Gibson-Brown J.J."/>
            <person name="Grigoriev I.V."/>
            <person name="Horton A.C."/>
            <person name="de Jong P.J."/>
            <person name="Jurka J."/>
            <person name="Kapitonov V.V."/>
            <person name="Kohara Y."/>
            <person name="Kuroki Y."/>
            <person name="Lindquist E."/>
            <person name="Lucas S."/>
            <person name="Osoegawa K."/>
            <person name="Pennacchio L.A."/>
            <person name="Salamov A.A."/>
            <person name="Satou Y."/>
            <person name="Sauka-Spengler T."/>
            <person name="Schmutz J."/>
            <person name="Shin-I T."/>
            <person name="Toyoda A."/>
            <person name="Bronner-Fraser M."/>
            <person name="Fujiyama A."/>
            <person name="Holland L.Z."/>
            <person name="Holland P.W.H."/>
            <person name="Satoh N."/>
            <person name="Rokhsar D.S."/>
        </authorList>
    </citation>
    <scope>NUCLEOTIDE SEQUENCE [LARGE SCALE GENOMIC DNA]</scope>
    <source>
        <strain evidence="2">S238N-H82</strain>
        <tissue evidence="2">Testes</tissue>
    </source>
</reference>
<name>C3ZIJ0_BRAFL</name>
<evidence type="ECO:0000313" key="2">
    <source>
        <dbReference type="EMBL" id="EEN47715.1"/>
    </source>
</evidence>
<dbReference type="EMBL" id="GG666627">
    <property type="protein sequence ID" value="EEN47715.1"/>
    <property type="molecule type" value="Genomic_DNA"/>
</dbReference>
<gene>
    <name evidence="2" type="ORF">BRAFLDRAFT_80804</name>
</gene>
<protein>
    <submittedName>
        <fullName evidence="2">Uncharacterized protein</fullName>
    </submittedName>
</protein>
<evidence type="ECO:0000256" key="1">
    <source>
        <dbReference type="SAM" id="MobiDB-lite"/>
    </source>
</evidence>
<feature type="compositionally biased region" description="Basic and acidic residues" evidence="1">
    <location>
        <begin position="232"/>
        <end position="247"/>
    </location>
</feature>
<feature type="region of interest" description="Disordered" evidence="1">
    <location>
        <begin position="1"/>
        <end position="27"/>
    </location>
</feature>